<evidence type="ECO:0000313" key="2">
    <source>
        <dbReference type="Proteomes" id="UP001497512"/>
    </source>
</evidence>
<organism evidence="1 2">
    <name type="scientific">Sphagnum troendelagicum</name>
    <dbReference type="NCBI Taxonomy" id="128251"/>
    <lineage>
        <taxon>Eukaryota</taxon>
        <taxon>Viridiplantae</taxon>
        <taxon>Streptophyta</taxon>
        <taxon>Embryophyta</taxon>
        <taxon>Bryophyta</taxon>
        <taxon>Sphagnophytina</taxon>
        <taxon>Sphagnopsida</taxon>
        <taxon>Sphagnales</taxon>
        <taxon>Sphagnaceae</taxon>
        <taxon>Sphagnum</taxon>
    </lineage>
</organism>
<dbReference type="Proteomes" id="UP001497512">
    <property type="component" value="Chromosome 3"/>
</dbReference>
<keyword evidence="2" id="KW-1185">Reference proteome</keyword>
<gene>
    <name evidence="1" type="ORF">CSSPTR1EN2_LOCUS15780</name>
</gene>
<proteinExistence type="predicted"/>
<dbReference type="EMBL" id="OZ019895">
    <property type="protein sequence ID" value="CAK9221086.1"/>
    <property type="molecule type" value="Genomic_DNA"/>
</dbReference>
<sequence length="89" mass="9819">MRMDSGVGLQNASSHGWSGECVDLDCHHSGSRGVMQSSLNRHSCVCWSITWVGARVQHHLFFQLVAEPEGRSLLIPPSQGPVFNWVGLF</sequence>
<accession>A0ABP0UHT2</accession>
<protein>
    <submittedName>
        <fullName evidence="1">Uncharacterized protein</fullName>
    </submittedName>
</protein>
<name>A0ABP0UHT2_9BRYO</name>
<reference evidence="1" key="1">
    <citation type="submission" date="2024-02" db="EMBL/GenBank/DDBJ databases">
        <authorList>
            <consortium name="ELIXIR-Norway"/>
            <consortium name="Elixir Norway"/>
        </authorList>
    </citation>
    <scope>NUCLEOTIDE SEQUENCE</scope>
</reference>
<evidence type="ECO:0000313" key="1">
    <source>
        <dbReference type="EMBL" id="CAK9221086.1"/>
    </source>
</evidence>